<dbReference type="EMBL" id="CP015243">
    <property type="protein sequence ID" value="ANF57592.1"/>
    <property type="molecule type" value="Genomic_DNA"/>
</dbReference>
<proteinExistence type="predicted"/>
<gene>
    <name evidence="1" type="ORF">A5892_09045</name>
</gene>
<accession>A0A172YET0</accession>
<name>A0A172YET0_9GAMM</name>
<sequence>MFASASNADLADLPTVNLTLLATIFGTVRSVFERNLSSTECDNVLGQLISMCTTYLAVVRVPQRCG</sequence>
<dbReference type="KEGG" id="haa:A5892_09045"/>
<dbReference type="STRING" id="376489.A5892_09045"/>
<dbReference type="Proteomes" id="UP000077875">
    <property type="component" value="Chromosome"/>
</dbReference>
<dbReference type="AlphaFoldDB" id="A0A172YET0"/>
<organism evidence="1 2">
    <name type="scientific">Halotalea alkalilenta</name>
    <dbReference type="NCBI Taxonomy" id="376489"/>
    <lineage>
        <taxon>Bacteria</taxon>
        <taxon>Pseudomonadati</taxon>
        <taxon>Pseudomonadota</taxon>
        <taxon>Gammaproteobacteria</taxon>
        <taxon>Oceanospirillales</taxon>
        <taxon>Halomonadaceae</taxon>
        <taxon>Halotalea</taxon>
    </lineage>
</organism>
<protein>
    <submittedName>
        <fullName evidence="1">Uncharacterized protein</fullName>
    </submittedName>
</protein>
<keyword evidence="2" id="KW-1185">Reference proteome</keyword>
<evidence type="ECO:0000313" key="2">
    <source>
        <dbReference type="Proteomes" id="UP000077875"/>
    </source>
</evidence>
<evidence type="ECO:0000313" key="1">
    <source>
        <dbReference type="EMBL" id="ANF57592.1"/>
    </source>
</evidence>
<reference evidence="1 2" key="1">
    <citation type="submission" date="2016-04" db="EMBL/GenBank/DDBJ databases">
        <title>Complete Genome Sequence of Halotalea alkalilenta IHB B 13600.</title>
        <authorList>
            <person name="Swarnkar M.K."/>
            <person name="Sharma A."/>
            <person name="Kaushal K."/>
            <person name="Soni R."/>
            <person name="Rana S."/>
            <person name="Singh A.K."/>
            <person name="Gulati A."/>
        </authorList>
    </citation>
    <scope>NUCLEOTIDE SEQUENCE [LARGE SCALE GENOMIC DNA]</scope>
    <source>
        <strain evidence="1 2">IHB B 13600</strain>
    </source>
</reference>